<organism evidence="8 9">
    <name type="scientific">Almyronema epifaneia S1</name>
    <dbReference type="NCBI Taxonomy" id="2991925"/>
    <lineage>
        <taxon>Bacteria</taxon>
        <taxon>Bacillati</taxon>
        <taxon>Cyanobacteriota</taxon>
        <taxon>Cyanophyceae</taxon>
        <taxon>Nodosilineales</taxon>
        <taxon>Nodosilineaceae</taxon>
        <taxon>Almyronema</taxon>
        <taxon>Almyronema epifaneia</taxon>
    </lineage>
</organism>
<reference evidence="8 9" key="1">
    <citation type="submission" date="2024-10" db="EMBL/GenBank/DDBJ databases">
        <authorList>
            <person name="Ratan Roy A."/>
            <person name="Morales Sandoval P.H."/>
            <person name="De Los Santos Villalobos S."/>
            <person name="Chakraborty S."/>
            <person name="Mukherjee J."/>
        </authorList>
    </citation>
    <scope>NUCLEOTIDE SEQUENCE [LARGE SCALE GENOMIC DNA]</scope>
    <source>
        <strain evidence="8 9">S1</strain>
    </source>
</reference>
<evidence type="ECO:0000259" key="7">
    <source>
        <dbReference type="Pfam" id="PF13244"/>
    </source>
</evidence>
<dbReference type="InterPro" id="IPR025383">
    <property type="entry name" value="MrpA_C/MbhD"/>
</dbReference>
<feature type="transmembrane region" description="Helical" evidence="6">
    <location>
        <begin position="6"/>
        <end position="23"/>
    </location>
</feature>
<evidence type="ECO:0000256" key="1">
    <source>
        <dbReference type="ARBA" id="ARBA00004651"/>
    </source>
</evidence>
<keyword evidence="9" id="KW-1185">Reference proteome</keyword>
<sequence length="196" mass="21068">MADSYLYIIVALLPLTASMLVTQVNPYHALVIRGILGAVAALVYAVLGAADVALTEALVGTLLAITLYAVAVRSSLVMRLGVLSPAETTAPHAAPAYFDSLLERLRTLLSQYHLRLELVTYPDQQALQTALAEQEVHAVCTQTTPQTATESAIALAVKPYHTTVRIRRLYDILESELASSATSLTYVETTSAEKTP</sequence>
<feature type="domain" description="MrpA C-terminal/MbhD" evidence="7">
    <location>
        <begin position="12"/>
        <end position="74"/>
    </location>
</feature>
<dbReference type="RefSeq" id="WP_377963477.1">
    <property type="nucleotide sequence ID" value="NZ_JBHZOL010000048.1"/>
</dbReference>
<proteinExistence type="predicted"/>
<accession>A0ABW6IEC3</accession>
<protein>
    <submittedName>
        <fullName evidence="8">DUF4040 domain-containing protein</fullName>
    </submittedName>
</protein>
<keyword evidence="5 6" id="KW-0472">Membrane</keyword>
<evidence type="ECO:0000256" key="4">
    <source>
        <dbReference type="ARBA" id="ARBA00022989"/>
    </source>
</evidence>
<comment type="caution">
    <text evidence="8">The sequence shown here is derived from an EMBL/GenBank/DDBJ whole genome shotgun (WGS) entry which is preliminary data.</text>
</comment>
<dbReference type="NCBIfam" id="NF005630">
    <property type="entry name" value="PRK07377.1-6"/>
    <property type="match status" value="1"/>
</dbReference>
<keyword evidence="4 6" id="KW-1133">Transmembrane helix</keyword>
<feature type="transmembrane region" description="Helical" evidence="6">
    <location>
        <begin position="30"/>
        <end position="47"/>
    </location>
</feature>
<keyword evidence="2" id="KW-1003">Cell membrane</keyword>
<name>A0ABW6IEC3_9CYAN</name>
<comment type="subcellular location">
    <subcellularLocation>
        <location evidence="1">Cell membrane</location>
        <topology evidence="1">Multi-pass membrane protein</topology>
    </subcellularLocation>
</comment>
<feature type="transmembrane region" description="Helical" evidence="6">
    <location>
        <begin position="53"/>
        <end position="71"/>
    </location>
</feature>
<dbReference type="NCBIfam" id="NF005628">
    <property type="entry name" value="PRK07377.1-4"/>
    <property type="match status" value="1"/>
</dbReference>
<evidence type="ECO:0000313" key="8">
    <source>
        <dbReference type="EMBL" id="MFE4106072.1"/>
    </source>
</evidence>
<evidence type="ECO:0000313" key="9">
    <source>
        <dbReference type="Proteomes" id="UP001600165"/>
    </source>
</evidence>
<gene>
    <name evidence="8" type="ORF">ACFVKH_07290</name>
</gene>
<evidence type="ECO:0000256" key="3">
    <source>
        <dbReference type="ARBA" id="ARBA00022692"/>
    </source>
</evidence>
<dbReference type="EMBL" id="JBHZOL010000048">
    <property type="protein sequence ID" value="MFE4106072.1"/>
    <property type="molecule type" value="Genomic_DNA"/>
</dbReference>
<evidence type="ECO:0000256" key="2">
    <source>
        <dbReference type="ARBA" id="ARBA00022475"/>
    </source>
</evidence>
<evidence type="ECO:0000256" key="5">
    <source>
        <dbReference type="ARBA" id="ARBA00023136"/>
    </source>
</evidence>
<keyword evidence="3 6" id="KW-0812">Transmembrane</keyword>
<evidence type="ECO:0000256" key="6">
    <source>
        <dbReference type="SAM" id="Phobius"/>
    </source>
</evidence>
<dbReference type="Pfam" id="PF13244">
    <property type="entry name" value="MbhD"/>
    <property type="match status" value="1"/>
</dbReference>
<dbReference type="Proteomes" id="UP001600165">
    <property type="component" value="Unassembled WGS sequence"/>
</dbReference>